<protein>
    <submittedName>
        <fullName evidence="2">Uncharacterized protein</fullName>
    </submittedName>
</protein>
<organism evidence="2 3">
    <name type="scientific">Meloidogyne enterolobii</name>
    <name type="common">Root-knot nematode worm</name>
    <name type="synonym">Meloidogyne mayaguensis</name>
    <dbReference type="NCBI Taxonomy" id="390850"/>
    <lineage>
        <taxon>Eukaryota</taxon>
        <taxon>Metazoa</taxon>
        <taxon>Ecdysozoa</taxon>
        <taxon>Nematoda</taxon>
        <taxon>Chromadorea</taxon>
        <taxon>Rhabditida</taxon>
        <taxon>Tylenchina</taxon>
        <taxon>Tylenchomorpha</taxon>
        <taxon>Tylenchoidea</taxon>
        <taxon>Meloidogynidae</taxon>
        <taxon>Meloidogyninae</taxon>
        <taxon>Meloidogyne</taxon>
    </lineage>
</organism>
<proteinExistence type="predicted"/>
<dbReference type="EMBL" id="CAJEWN010000055">
    <property type="protein sequence ID" value="CAD2154202.1"/>
    <property type="molecule type" value="Genomic_DNA"/>
</dbReference>
<evidence type="ECO:0000256" key="1">
    <source>
        <dbReference type="SAM" id="SignalP"/>
    </source>
</evidence>
<reference evidence="2 3" key="1">
    <citation type="submission" date="2020-08" db="EMBL/GenBank/DDBJ databases">
        <authorList>
            <person name="Koutsovoulos G."/>
            <person name="Danchin GJ E."/>
        </authorList>
    </citation>
    <scope>NUCLEOTIDE SEQUENCE [LARGE SCALE GENOMIC DNA]</scope>
</reference>
<evidence type="ECO:0000313" key="3">
    <source>
        <dbReference type="Proteomes" id="UP000580250"/>
    </source>
</evidence>
<comment type="caution">
    <text evidence="2">The sequence shown here is derived from an EMBL/GenBank/DDBJ whole genome shotgun (WGS) entry which is preliminary data.</text>
</comment>
<evidence type="ECO:0000313" key="2">
    <source>
        <dbReference type="EMBL" id="CAD2154202.1"/>
    </source>
</evidence>
<gene>
    <name evidence="2" type="ORF">MENT_LOCUS11409</name>
</gene>
<name>A0A6V7UD20_MELEN</name>
<dbReference type="AlphaFoldDB" id="A0A6V7UD20"/>
<dbReference type="Proteomes" id="UP000580250">
    <property type="component" value="Unassembled WGS sequence"/>
</dbReference>
<sequence>MSKIILVFCLFALFANILSYNTDKENTKIENGNNKQVDILGSRIKRAIQWPCFNFMRYCCYDGCRGFGCVSSACAQCC</sequence>
<feature type="chain" id="PRO_5028003738" evidence="1">
    <location>
        <begin position="20"/>
        <end position="78"/>
    </location>
</feature>
<keyword evidence="1" id="KW-0732">Signal</keyword>
<accession>A0A6V7UD20</accession>
<feature type="signal peptide" evidence="1">
    <location>
        <begin position="1"/>
        <end position="19"/>
    </location>
</feature>